<keyword evidence="1" id="KW-0614">Plasmid</keyword>
<evidence type="ECO:0000313" key="1">
    <source>
        <dbReference type="EMBL" id="XBV47545.1"/>
    </source>
</evidence>
<dbReference type="AlphaFoldDB" id="A0AAU7U3L0"/>
<proteinExistence type="predicted"/>
<name>A0AAU7U3L0_9GAMM</name>
<protein>
    <submittedName>
        <fullName evidence="1">Uncharacterized protein</fullName>
    </submittedName>
</protein>
<dbReference type="RefSeq" id="WP_350262586.1">
    <property type="nucleotide sequence ID" value="NZ_CP158294.1"/>
</dbReference>
<sequence length="117" mass="13508">MNELQSLNGINLIYLISYDFKDASSAHQRINDAFMSDGFMRDAKLDDNSLPRNFYASRKTIMYNPLKSTPEDAIKQESQRFHNWVIDLMEMDATSSHARLFTSVSDEMNTGVHLLLR</sequence>
<dbReference type="EMBL" id="CP158294">
    <property type="protein sequence ID" value="XBV47545.1"/>
    <property type="molecule type" value="Genomic_DNA"/>
</dbReference>
<accession>A0AAU7U3L0</accession>
<reference evidence="1" key="1">
    <citation type="submission" date="2024-06" db="EMBL/GenBank/DDBJ databases">
        <title>Multiomics insights into the TNT degradation mechanism by Pantoea sp. BJ2 isolated from an ammunition destruction site.</title>
        <authorList>
            <person name="Luo J."/>
        </authorList>
    </citation>
    <scope>NUCLEOTIDE SEQUENCE</scope>
    <source>
        <strain evidence="1">BJ2</strain>
        <plasmid evidence="1">plasmindB</plasmid>
    </source>
</reference>
<organism evidence="1">
    <name type="scientific">Pantoea sp. BJ2</name>
    <dbReference type="NCBI Taxonomy" id="3141322"/>
    <lineage>
        <taxon>Bacteria</taxon>
        <taxon>Pseudomonadati</taxon>
        <taxon>Pseudomonadota</taxon>
        <taxon>Gammaproteobacteria</taxon>
        <taxon>Enterobacterales</taxon>
        <taxon>Erwiniaceae</taxon>
        <taxon>Pantoea</taxon>
    </lineage>
</organism>
<geneLocation type="plasmid" evidence="1">
    <name>plasmindB</name>
</geneLocation>
<gene>
    <name evidence="1" type="ORF">AAF463_24815</name>
</gene>